<dbReference type="AlphaFoldDB" id="A0A0F9KGP3"/>
<dbReference type="EMBL" id="LAZR01013574">
    <property type="protein sequence ID" value="KKM21333.1"/>
    <property type="molecule type" value="Genomic_DNA"/>
</dbReference>
<reference evidence="1" key="1">
    <citation type="journal article" date="2015" name="Nature">
        <title>Complex archaea that bridge the gap between prokaryotes and eukaryotes.</title>
        <authorList>
            <person name="Spang A."/>
            <person name="Saw J.H."/>
            <person name="Jorgensen S.L."/>
            <person name="Zaremba-Niedzwiedzka K."/>
            <person name="Martijn J."/>
            <person name="Lind A.E."/>
            <person name="van Eijk R."/>
            <person name="Schleper C."/>
            <person name="Guy L."/>
            <person name="Ettema T.J."/>
        </authorList>
    </citation>
    <scope>NUCLEOTIDE SEQUENCE</scope>
</reference>
<accession>A0A0F9KGP3</accession>
<protein>
    <submittedName>
        <fullName evidence="1">Uncharacterized protein</fullName>
    </submittedName>
</protein>
<proteinExistence type="predicted"/>
<evidence type="ECO:0000313" key="1">
    <source>
        <dbReference type="EMBL" id="KKM21333.1"/>
    </source>
</evidence>
<sequence length="74" mass="8497">MIKDISEYPYQGDRHIDLTGPKGNAFCLFAIAEDLAKQLGKDSESIIERMKSSDYENLLKVFDEEFGSMITLYR</sequence>
<name>A0A0F9KGP3_9ZZZZ</name>
<gene>
    <name evidence="1" type="ORF">LCGC14_1636410</name>
</gene>
<organism evidence="1">
    <name type="scientific">marine sediment metagenome</name>
    <dbReference type="NCBI Taxonomy" id="412755"/>
    <lineage>
        <taxon>unclassified sequences</taxon>
        <taxon>metagenomes</taxon>
        <taxon>ecological metagenomes</taxon>
    </lineage>
</organism>
<comment type="caution">
    <text evidence="1">The sequence shown here is derived from an EMBL/GenBank/DDBJ whole genome shotgun (WGS) entry which is preliminary data.</text>
</comment>